<dbReference type="EMBL" id="KE720795">
    <property type="protein sequence ID" value="ERF75970.1"/>
    <property type="molecule type" value="Genomic_DNA"/>
</dbReference>
<name>U1HYL4_ENDPU</name>
<dbReference type="OrthoDB" id="542013at2759"/>
<dbReference type="Proteomes" id="UP000019373">
    <property type="component" value="Unassembled WGS sequence"/>
</dbReference>
<proteinExistence type="predicted"/>
<dbReference type="eggNOG" id="KOG1208">
    <property type="taxonomic scope" value="Eukaryota"/>
</dbReference>
<organism evidence="1 2">
    <name type="scientific">Endocarpon pusillum (strain Z07020 / HMAS-L-300199)</name>
    <name type="common">Lichen-forming fungus</name>
    <dbReference type="NCBI Taxonomy" id="1263415"/>
    <lineage>
        <taxon>Eukaryota</taxon>
        <taxon>Fungi</taxon>
        <taxon>Dikarya</taxon>
        <taxon>Ascomycota</taxon>
        <taxon>Pezizomycotina</taxon>
        <taxon>Eurotiomycetes</taxon>
        <taxon>Chaetothyriomycetidae</taxon>
        <taxon>Verrucariales</taxon>
        <taxon>Verrucariaceae</taxon>
        <taxon>Endocarpon</taxon>
    </lineage>
</organism>
<accession>U1HYL4</accession>
<dbReference type="OMA" id="LRERTWP"/>
<gene>
    <name evidence="1" type="ORF">EPUS_01336</name>
</gene>
<evidence type="ECO:0000313" key="2">
    <source>
        <dbReference type="Proteomes" id="UP000019373"/>
    </source>
</evidence>
<dbReference type="RefSeq" id="XP_007786819.1">
    <property type="nucleotide sequence ID" value="XM_007788629.1"/>
</dbReference>
<dbReference type="HOGENOM" id="CLU_1618992_0_0_1"/>
<dbReference type="GeneID" id="19236394"/>
<reference evidence="2" key="1">
    <citation type="journal article" date="2014" name="BMC Genomics">
        <title>Genome characteristics reveal the impact of lichenization on lichen-forming fungus Endocarpon pusillum Hedwig (Verrucariales, Ascomycota).</title>
        <authorList>
            <person name="Wang Y.-Y."/>
            <person name="Liu B."/>
            <person name="Zhang X.-Y."/>
            <person name="Zhou Q.-M."/>
            <person name="Zhang T."/>
            <person name="Li H."/>
            <person name="Yu Y.-F."/>
            <person name="Zhang X.-L."/>
            <person name="Hao X.-Y."/>
            <person name="Wang M."/>
            <person name="Wang L."/>
            <person name="Wei J.-C."/>
        </authorList>
    </citation>
    <scope>NUCLEOTIDE SEQUENCE [LARGE SCALE GENOMIC DNA]</scope>
    <source>
        <strain evidence="2">Z07020 / HMAS-L-300199</strain>
    </source>
</reference>
<dbReference type="AlphaFoldDB" id="U1HYL4"/>
<dbReference type="Gene3D" id="3.40.50.720">
    <property type="entry name" value="NAD(P)-binding Rossmann-like Domain"/>
    <property type="match status" value="1"/>
</dbReference>
<keyword evidence="2" id="KW-1185">Reference proteome</keyword>
<sequence>MPVVSSGSHVFVQFPEWNAEGVFDKLNDKETANMQDRISKLVLLLATRELAQKTRQETQVVINSVAPGLCHSNLCRNARGEAAKAIEDRKAKYARTTEEGSRTLVHAVTVGWEANGRYLNDCEVQDNALSNFVRSEDGQKAQKKIWTELEERLEAIEPGIIGLV</sequence>
<evidence type="ECO:0000313" key="1">
    <source>
        <dbReference type="EMBL" id="ERF75970.1"/>
    </source>
</evidence>
<protein>
    <submittedName>
        <fullName evidence="1">Uncharacterized protein</fullName>
    </submittedName>
</protein>